<protein>
    <recommendedName>
        <fullName evidence="3">Prolactin receptor</fullName>
    </recommendedName>
</protein>
<evidence type="ECO:0000313" key="2">
    <source>
        <dbReference type="Proteomes" id="UP001159363"/>
    </source>
</evidence>
<dbReference type="EMBL" id="JARBHB010000005">
    <property type="protein sequence ID" value="KAJ8884051.1"/>
    <property type="molecule type" value="Genomic_DNA"/>
</dbReference>
<proteinExistence type="predicted"/>
<keyword evidence="2" id="KW-1185">Reference proteome</keyword>
<gene>
    <name evidence="1" type="ORF">PR048_015908</name>
</gene>
<reference evidence="1 2" key="1">
    <citation type="submission" date="2023-02" db="EMBL/GenBank/DDBJ databases">
        <title>LHISI_Scaffold_Assembly.</title>
        <authorList>
            <person name="Stuart O.P."/>
            <person name="Cleave R."/>
            <person name="Magrath M.J.L."/>
            <person name="Mikheyev A.S."/>
        </authorList>
    </citation>
    <scope>NUCLEOTIDE SEQUENCE [LARGE SCALE GENOMIC DNA]</scope>
    <source>
        <strain evidence="1">Daus_M_001</strain>
        <tissue evidence="1">Leg muscle</tissue>
    </source>
</reference>
<dbReference type="Proteomes" id="UP001159363">
    <property type="component" value="Chromosome 4"/>
</dbReference>
<sequence length="147" mass="16327">MAGKVLCSDTNNHPLPTGNCKRWWVGRAEPPSTQLDDINPTLMLQQCLLHANALNDKAASHNFVRPRSEAAQLATTSNSGETMGKTAITVHMRDLETTAVAPHKKKLCEDAILHLPWLADQNTITKPPAKQIHFGTRKHRTVYNRDS</sequence>
<evidence type="ECO:0008006" key="3">
    <source>
        <dbReference type="Google" id="ProtNLM"/>
    </source>
</evidence>
<comment type="caution">
    <text evidence="1">The sequence shown here is derived from an EMBL/GenBank/DDBJ whole genome shotgun (WGS) entry which is preliminary data.</text>
</comment>
<name>A0ABQ9HI91_9NEOP</name>
<evidence type="ECO:0000313" key="1">
    <source>
        <dbReference type="EMBL" id="KAJ8884051.1"/>
    </source>
</evidence>
<accession>A0ABQ9HI91</accession>
<organism evidence="1 2">
    <name type="scientific">Dryococelus australis</name>
    <dbReference type="NCBI Taxonomy" id="614101"/>
    <lineage>
        <taxon>Eukaryota</taxon>
        <taxon>Metazoa</taxon>
        <taxon>Ecdysozoa</taxon>
        <taxon>Arthropoda</taxon>
        <taxon>Hexapoda</taxon>
        <taxon>Insecta</taxon>
        <taxon>Pterygota</taxon>
        <taxon>Neoptera</taxon>
        <taxon>Polyneoptera</taxon>
        <taxon>Phasmatodea</taxon>
        <taxon>Verophasmatodea</taxon>
        <taxon>Anareolatae</taxon>
        <taxon>Phasmatidae</taxon>
        <taxon>Eurycanthinae</taxon>
        <taxon>Dryococelus</taxon>
    </lineage>
</organism>